<name>W5IJ23_SCAIO</name>
<feature type="transmembrane region" description="Helical" evidence="1">
    <location>
        <begin position="106"/>
        <end position="126"/>
    </location>
</feature>
<dbReference type="HOGENOM" id="CLU_713395_0_0_11"/>
<evidence type="ECO:0000256" key="1">
    <source>
        <dbReference type="SAM" id="Phobius"/>
    </source>
</evidence>
<reference evidence="2 3" key="1">
    <citation type="submission" date="2012-01" db="EMBL/GenBank/DDBJ databases">
        <title>The Genome Sequence of Scardovia inopinata F0304.</title>
        <authorList>
            <consortium name="The Broad Institute Genome Sequencing Platform"/>
            <person name="Ward D."/>
            <person name="Earl A."/>
            <person name="Feldgarden M."/>
            <person name="Gevers D."/>
            <person name="Young S."/>
            <person name="Zeng Q."/>
            <person name="Koehrsen M."/>
            <person name="Alvarado L."/>
            <person name="Berlin A.M."/>
            <person name="Borenstein D."/>
            <person name="Chapman S.B."/>
            <person name="Chen Z."/>
            <person name="Engels R."/>
            <person name="Freedman E."/>
            <person name="Gellesch M."/>
            <person name="Goldberg J."/>
            <person name="Griggs A."/>
            <person name="Gujja S."/>
            <person name="Heilman E.R."/>
            <person name="Heiman D.I."/>
            <person name="Hepburn T.A."/>
            <person name="Howarth C."/>
            <person name="Jen D."/>
            <person name="Larson L."/>
            <person name="Mehta T."/>
            <person name="Park D."/>
            <person name="Pearson M."/>
            <person name="Richards J."/>
            <person name="Roberts A."/>
            <person name="Saif S."/>
            <person name="Shea T.D."/>
            <person name="Shenoy N."/>
            <person name="Sisk P."/>
            <person name="Stolte C."/>
            <person name="Sykes S.N."/>
            <person name="Walk T."/>
            <person name="White J."/>
            <person name="Yandava C."/>
            <person name="Izard J."/>
            <person name="Baranova O.V."/>
            <person name="Blanton J.M."/>
            <person name="Tanner A.C."/>
            <person name="Dewhirst F."/>
            <person name="Haas B."/>
            <person name="Nusbaum C."/>
            <person name="Birren B."/>
        </authorList>
    </citation>
    <scope>NUCLEOTIDE SEQUENCE [LARGE SCALE GENOMIC DNA]</scope>
    <source>
        <strain evidence="2 3">F0304</strain>
    </source>
</reference>
<evidence type="ECO:0000313" key="3">
    <source>
        <dbReference type="Proteomes" id="UP000005777"/>
    </source>
</evidence>
<dbReference type="EMBL" id="ADCX01000003">
    <property type="protein sequence ID" value="EFG27008.2"/>
    <property type="molecule type" value="Genomic_DNA"/>
</dbReference>
<dbReference type="Proteomes" id="UP000005777">
    <property type="component" value="Unassembled WGS sequence"/>
</dbReference>
<feature type="transmembrane region" description="Helical" evidence="1">
    <location>
        <begin position="217"/>
        <end position="242"/>
    </location>
</feature>
<sequence length="360" mass="40539">MGLFCMFFSSLIMSIYTDLASPIWLVAARRRMIGAAIVAAFSSLSFVIGYARHSHSWVLRQGWWIPLRRFVEIISLTVVYATTFFFIVLAALTVVAYVFGSQFSQYLIWLVGGFAAVGAYITYVQANQLSAKTVASLLPFFVISGVTTAGSMSDDHDWWRNNFSQLGDRTTFAASLFNYTIVMAGICIIIISYFSVSEMITYYRLTINNNRKPIKHFIRRMLLLFLLLLLSALCFLGVGLFRYTPHPVLHNICARGIALPLTLLMVLLPWLAPQLSRAMYLVSDLIIVIIAARGISWVLGYTSLTNVEALAVFLFMAWFIIFSRQIGAMETDRVQQEELSLLVPASEQPARTESRINPEI</sequence>
<keyword evidence="3" id="KW-1185">Reference proteome</keyword>
<keyword evidence="1" id="KW-0812">Transmembrane</keyword>
<feature type="transmembrane region" description="Helical" evidence="1">
    <location>
        <begin position="248"/>
        <end position="271"/>
    </location>
</feature>
<keyword evidence="1" id="KW-1133">Transmembrane helix</keyword>
<feature type="transmembrane region" description="Helical" evidence="1">
    <location>
        <begin position="305"/>
        <end position="323"/>
    </location>
</feature>
<feature type="transmembrane region" description="Helical" evidence="1">
    <location>
        <begin position="73"/>
        <end position="100"/>
    </location>
</feature>
<proteinExistence type="predicted"/>
<dbReference type="AlphaFoldDB" id="W5IJ23"/>
<keyword evidence="1" id="KW-0472">Membrane</keyword>
<gene>
    <name evidence="2" type="ORF">HMPREF9020_00639</name>
</gene>
<organism evidence="2 3">
    <name type="scientific">Scardovia inopinata F0304</name>
    <dbReference type="NCBI Taxonomy" id="641146"/>
    <lineage>
        <taxon>Bacteria</taxon>
        <taxon>Bacillati</taxon>
        <taxon>Actinomycetota</taxon>
        <taxon>Actinomycetes</taxon>
        <taxon>Bifidobacteriales</taxon>
        <taxon>Bifidobacteriaceae</taxon>
        <taxon>Scardovia</taxon>
    </lineage>
</organism>
<feature type="transmembrane region" description="Helical" evidence="1">
    <location>
        <begin position="30"/>
        <end position="52"/>
    </location>
</feature>
<feature type="transmembrane region" description="Helical" evidence="1">
    <location>
        <begin position="172"/>
        <end position="196"/>
    </location>
</feature>
<evidence type="ECO:0000313" key="2">
    <source>
        <dbReference type="EMBL" id="EFG27008.2"/>
    </source>
</evidence>
<feature type="transmembrane region" description="Helical" evidence="1">
    <location>
        <begin position="278"/>
        <end position="299"/>
    </location>
</feature>
<feature type="transmembrane region" description="Helical" evidence="1">
    <location>
        <begin position="133"/>
        <end position="152"/>
    </location>
</feature>
<comment type="caution">
    <text evidence="2">The sequence shown here is derived from an EMBL/GenBank/DDBJ whole genome shotgun (WGS) entry which is preliminary data.</text>
</comment>
<accession>W5IJ23</accession>
<protein>
    <submittedName>
        <fullName evidence="2">Uncharacterized protein</fullName>
    </submittedName>
</protein>
<dbReference type="eggNOG" id="ENOG5032UTZ">
    <property type="taxonomic scope" value="Bacteria"/>
</dbReference>